<accession>A0ABN8E994</accession>
<keyword evidence="3" id="KW-0560">Oxidoreductase</keyword>
<feature type="domain" description="Aldehyde oxidase/xanthine dehydrogenase a/b hammerhead" evidence="2">
    <location>
        <begin position="229"/>
        <end position="308"/>
    </location>
</feature>
<dbReference type="InterPro" id="IPR012368">
    <property type="entry name" value="OxRdtase_Mopterin-bd_su_IorB"/>
</dbReference>
<dbReference type="InterPro" id="IPR006311">
    <property type="entry name" value="TAT_signal"/>
</dbReference>
<dbReference type="Gene3D" id="3.90.1170.50">
    <property type="entry name" value="Aldehyde oxidase/xanthine dehydrogenase, a/b hammerhead"/>
    <property type="match status" value="1"/>
</dbReference>
<sequence>MKELVNRDELWEINQETPVNLSRRNFILSSVGIAAGAFVLGVGIPIRHARAGQAGDMPPGTQVPAFLRVTTDNKIYFQSPFVEGGQGVFTAMAQIVGEELDADPLTFIVENAPLGHDYQVMNDSYKRMTGGSLSVRSSYTTMRRLGALARQMFLQAGADELNVDISDLTTTPGKVLDLKSNRFLEYGKLAERAMSLPVPDPEKIQLRNPKDFRWIGSPVKRLDVYIKSTGKAVYGIDIKVDDMLHAAVQHAPRLGMRVGSIINLEKLKTMRGVHSVHILEGAVAVIAPHWWDANRAVEGAQVEWLEPQNEHQRTIRYEPQGAIRYMPADFSTQSYNDILANRKEMGLDAEVKGNASQVLSEASDDSVIEATYRTQFVHHAQLEAPSALARFNTDGSLDVWCPNQAPDWYLADIVKRTGLPEDKIRIHSPILGGFFGRHYVYNTSNPYPQAILLAKAVGRPVKLIWSREQDFLRDALRPMAAVRLRASINNSKPQAVEIVSSTEGPTAAVYGDKPGIVDPTAVEGLTGKPYDIPNVRVGYDFVKCPAMQGYWRSVGHSMNDFVYECFFDEISDKADVDPMAMRKQLLQNNPRLSHLLDVVVESSGGWVRGPYTAEDGSVRARGIAMASPMGSHAAAIAEVSIENGQVRVHQIWEAIDPGSIVNPEIIEEQIKSATALGVSQVLYEEVVYQNGQPKARNYDMYPILRRNQMPNVHVSIVESGEKMGGIGEPGLPAIPPAVVNAVSHLIGRRIRSMPLSRINLDF</sequence>
<dbReference type="PIRSF" id="PIRSF036389">
    <property type="entry name" value="IOR_B"/>
    <property type="match status" value="1"/>
</dbReference>
<dbReference type="PROSITE" id="PS51318">
    <property type="entry name" value="TAT"/>
    <property type="match status" value="1"/>
</dbReference>
<dbReference type="InterPro" id="IPR052516">
    <property type="entry name" value="N-heterocyclic_Hydroxylase"/>
</dbReference>
<dbReference type="EMBL" id="CAKLDM010000002">
    <property type="protein sequence ID" value="CAH0540385.1"/>
    <property type="molecule type" value="Genomic_DNA"/>
</dbReference>
<dbReference type="GO" id="GO:0047121">
    <property type="term" value="F:isoquinoline 1-oxidoreductase activity"/>
    <property type="evidence" value="ECO:0007669"/>
    <property type="project" value="UniProtKB-EC"/>
</dbReference>
<gene>
    <name evidence="3" type="primary">iorB</name>
    <name evidence="3" type="ORF">VMF7928_02827</name>
</gene>
<dbReference type="InterPro" id="IPR008274">
    <property type="entry name" value="AldOxase/xan_DH_MoCoBD1"/>
</dbReference>
<dbReference type="Proteomes" id="UP000838748">
    <property type="component" value="Unassembled WGS sequence"/>
</dbReference>
<dbReference type="RefSeq" id="WP_237362353.1">
    <property type="nucleotide sequence ID" value="NZ_CAKLDM010000002.1"/>
</dbReference>
<reference evidence="3" key="1">
    <citation type="submission" date="2021-11" db="EMBL/GenBank/DDBJ databases">
        <authorList>
            <person name="Rodrigo-Torres L."/>
            <person name="Arahal R. D."/>
            <person name="Lucena T."/>
        </authorList>
    </citation>
    <scope>NUCLEOTIDE SEQUENCE</scope>
    <source>
        <strain evidence="3">CECT 7928</strain>
    </source>
</reference>
<keyword evidence="1" id="KW-0472">Membrane</keyword>
<dbReference type="EC" id="1.3.99.16" evidence="3"/>
<dbReference type="Pfam" id="PF02738">
    <property type="entry name" value="MoCoBD_1"/>
    <property type="match status" value="1"/>
</dbReference>
<dbReference type="InterPro" id="IPR046867">
    <property type="entry name" value="AldOxase/xan_DH_MoCoBD2"/>
</dbReference>
<evidence type="ECO:0000313" key="4">
    <source>
        <dbReference type="Proteomes" id="UP000838748"/>
    </source>
</evidence>
<evidence type="ECO:0000259" key="2">
    <source>
        <dbReference type="SMART" id="SM01008"/>
    </source>
</evidence>
<dbReference type="Pfam" id="PF20256">
    <property type="entry name" value="MoCoBD_2"/>
    <property type="match status" value="2"/>
</dbReference>
<keyword evidence="1" id="KW-0812">Transmembrane</keyword>
<keyword evidence="1" id="KW-1133">Transmembrane helix</keyword>
<dbReference type="SMART" id="SM01008">
    <property type="entry name" value="Ald_Xan_dh_C"/>
    <property type="match status" value="1"/>
</dbReference>
<evidence type="ECO:0000313" key="3">
    <source>
        <dbReference type="EMBL" id="CAH0540385.1"/>
    </source>
</evidence>
<organism evidence="3 4">
    <name type="scientific">Vibrio marisflavi CECT 7928</name>
    <dbReference type="NCBI Taxonomy" id="634439"/>
    <lineage>
        <taxon>Bacteria</taxon>
        <taxon>Pseudomonadati</taxon>
        <taxon>Pseudomonadota</taxon>
        <taxon>Gammaproteobacteria</taxon>
        <taxon>Vibrionales</taxon>
        <taxon>Vibrionaceae</taxon>
        <taxon>Vibrio</taxon>
    </lineage>
</organism>
<feature type="transmembrane region" description="Helical" evidence="1">
    <location>
        <begin position="26"/>
        <end position="46"/>
    </location>
</feature>
<dbReference type="PANTHER" id="PTHR47495">
    <property type="entry name" value="ALDEHYDE DEHYDROGENASE"/>
    <property type="match status" value="1"/>
</dbReference>
<dbReference type="InterPro" id="IPR000674">
    <property type="entry name" value="Ald_Oxase/Xan_DH_a/b"/>
</dbReference>
<keyword evidence="4" id="KW-1185">Reference proteome</keyword>
<dbReference type="InterPro" id="IPR037165">
    <property type="entry name" value="AldOxase/xan_DH_Mopterin-bd_sf"/>
</dbReference>
<protein>
    <submittedName>
        <fullName evidence="3">Isoquinoline 1-oxidoreductase subunit beta</fullName>
        <ecNumber evidence="3">1.3.99.16</ecNumber>
    </submittedName>
</protein>
<proteinExistence type="predicted"/>
<dbReference type="Gene3D" id="3.30.365.10">
    <property type="entry name" value="Aldehyde oxidase/xanthine dehydrogenase, molybdopterin binding domain"/>
    <property type="match status" value="4"/>
</dbReference>
<evidence type="ECO:0000256" key="1">
    <source>
        <dbReference type="SAM" id="Phobius"/>
    </source>
</evidence>
<comment type="caution">
    <text evidence="3">The sequence shown here is derived from an EMBL/GenBank/DDBJ whole genome shotgun (WGS) entry which is preliminary data.</text>
</comment>
<dbReference type="SUPFAM" id="SSF56003">
    <property type="entry name" value="Molybdenum cofactor-binding domain"/>
    <property type="match status" value="2"/>
</dbReference>
<name>A0ABN8E994_9VIBR</name>
<dbReference type="PANTHER" id="PTHR47495:SF1">
    <property type="entry name" value="BLL3820 PROTEIN"/>
    <property type="match status" value="1"/>
</dbReference>